<protein>
    <submittedName>
        <fullName evidence="1">Uncharacterized protein</fullName>
    </submittedName>
</protein>
<evidence type="ECO:0000313" key="2">
    <source>
        <dbReference type="Proteomes" id="UP000000684"/>
    </source>
</evidence>
<accession>Q07YR1</accession>
<name>Q07YR1_SHEFN</name>
<dbReference type="GeneID" id="41838398"/>
<dbReference type="AlphaFoldDB" id="Q07YR1"/>
<organism evidence="1 2">
    <name type="scientific">Shewanella frigidimarina (strain NCIMB 400)</name>
    <dbReference type="NCBI Taxonomy" id="318167"/>
    <lineage>
        <taxon>Bacteria</taxon>
        <taxon>Pseudomonadati</taxon>
        <taxon>Pseudomonadota</taxon>
        <taxon>Gammaproteobacteria</taxon>
        <taxon>Alteromonadales</taxon>
        <taxon>Shewanellaceae</taxon>
        <taxon>Shewanella</taxon>
    </lineage>
</organism>
<sequence length="478" mass="54420">MDVLQAFFVTIVLVLFSNIYAFGSSDMEFDSQKNDIFAAIKKDENLKPHFTYESSISNFVSEDQCIRINHNLHKGERQKSKRAFKWVIDVPTKGKISSKEAIGIKELNALVTVKLLSKKTVYIDIDSIKQKFNRYRLTVKGWKESVGRDCFYLGKAKHLSVTKVKKIQVPISRDSKETLYKVTTIVGIAREQKLPDWANHQDVRQAFPLVDKLVKGYERIISMNKVNGQWAEYLSPSSVKRMAKSGRTKSSNYFNTNASITKKESMLDAFEIEEHRNKYWSCISLPGQSSNGVRVDKELKSSSQYNYSVAIFDNMKRSKLDDIEIKTKPYLERLVGAGLLTSHLQNGIEGNKKNRGKLFNGTVYQLSSNYNHIIDKNKGCIYLGKGKVNLVELKIIASNARGNHSLQEIVKYKYIMTYPEPPEWVKDPVLQSQWSDLKGALDYGLACDGTFEIDLTEERKMGAGSGSCWWAYDSVAEL</sequence>
<dbReference type="HOGENOM" id="CLU_570949_0_0_6"/>
<proteinExistence type="predicted"/>
<evidence type="ECO:0000313" key="1">
    <source>
        <dbReference type="EMBL" id="ABI72853.1"/>
    </source>
</evidence>
<dbReference type="eggNOG" id="ENOG502ZI4X">
    <property type="taxonomic scope" value="Bacteria"/>
</dbReference>
<keyword evidence="2" id="KW-1185">Reference proteome</keyword>
<reference evidence="1 2" key="1">
    <citation type="submission" date="2006-08" db="EMBL/GenBank/DDBJ databases">
        <title>Complete sequence of Shewanella frigidimarina NCIMB 400.</title>
        <authorList>
            <consortium name="US DOE Joint Genome Institute"/>
            <person name="Copeland A."/>
            <person name="Lucas S."/>
            <person name="Lapidus A."/>
            <person name="Barry K."/>
            <person name="Detter J.C."/>
            <person name="Glavina del Rio T."/>
            <person name="Hammon N."/>
            <person name="Israni S."/>
            <person name="Dalin E."/>
            <person name="Tice H."/>
            <person name="Pitluck S."/>
            <person name="Fredrickson J.K."/>
            <person name="Kolker E."/>
            <person name="McCuel L.A."/>
            <person name="DiChristina T."/>
            <person name="Nealson K.H."/>
            <person name="Newman D."/>
            <person name="Tiedje J.M."/>
            <person name="Zhou J."/>
            <person name="Romine M.F."/>
            <person name="Culley D.E."/>
            <person name="Serres M."/>
            <person name="Chertkov O."/>
            <person name="Brettin T."/>
            <person name="Bruce D."/>
            <person name="Han C."/>
            <person name="Tapia R."/>
            <person name="Gilna P."/>
            <person name="Schmutz J."/>
            <person name="Larimer F."/>
            <person name="Land M."/>
            <person name="Hauser L."/>
            <person name="Kyrpides N."/>
            <person name="Mikhailova N."/>
            <person name="Richardson P."/>
        </authorList>
    </citation>
    <scope>NUCLEOTIDE SEQUENCE [LARGE SCALE GENOMIC DNA]</scope>
    <source>
        <strain evidence="1 2">NCIMB 400</strain>
    </source>
</reference>
<dbReference type="STRING" id="318167.Sfri_3015"/>
<dbReference type="RefSeq" id="WP_011638461.1">
    <property type="nucleotide sequence ID" value="NC_008345.1"/>
</dbReference>
<gene>
    <name evidence="1" type="ordered locus">Sfri_3015</name>
</gene>
<dbReference type="EMBL" id="CP000447">
    <property type="protein sequence ID" value="ABI72853.1"/>
    <property type="molecule type" value="Genomic_DNA"/>
</dbReference>
<dbReference type="KEGG" id="sfr:Sfri_3015"/>
<dbReference type="Proteomes" id="UP000000684">
    <property type="component" value="Chromosome"/>
</dbReference>